<dbReference type="SUPFAM" id="SSF53474">
    <property type="entry name" value="alpha/beta-Hydrolases"/>
    <property type="match status" value="1"/>
</dbReference>
<geneLocation type="plasmid" evidence="1 2">
    <name>pCadTS8_2</name>
</geneLocation>
<sequence length="267" mass="30396">MTIQRLEVSNPEFTPNNTQMVTVHSSHLKRRHDINFYNVNASGQNLPVIILLHGVYGNSWVWMNLGGIDKAYEKVKAELNIPEFILAMPSDGGRLDGSAYLPSLNAGNYEKWIVEDVIDACKQTLDSVTHNSHFYISGLSMGGYGALRLGAKYPNLFNGISAHSAITKLADMAHFVETPLSEYQCEHSSEADVMYWLKKNHHQLPKIRFDCGQDDVLYESNLQFEKQLKDAQIPYLFEQFSGGHEWAYWHLHVQKTVKFFADIEQSL</sequence>
<dbReference type="RefSeq" id="WP_268077022.1">
    <property type="nucleotide sequence ID" value="NZ_CP109967.1"/>
</dbReference>
<keyword evidence="1" id="KW-0378">Hydrolase</keyword>
<keyword evidence="1" id="KW-0614">Plasmid</keyword>
<dbReference type="InterPro" id="IPR050583">
    <property type="entry name" value="Mycobacterial_A85_antigen"/>
</dbReference>
<dbReference type="PANTHER" id="PTHR48098:SF1">
    <property type="entry name" value="DIACYLGLYCEROL ACYLTRANSFERASE_MYCOLYLTRANSFERASE AG85A"/>
    <property type="match status" value="1"/>
</dbReference>
<dbReference type="PANTHER" id="PTHR48098">
    <property type="entry name" value="ENTEROCHELIN ESTERASE-RELATED"/>
    <property type="match status" value="1"/>
</dbReference>
<dbReference type="GO" id="GO:0016787">
    <property type="term" value="F:hydrolase activity"/>
    <property type="evidence" value="ECO:0007669"/>
    <property type="project" value="UniProtKB-KW"/>
</dbReference>
<proteinExistence type="predicted"/>
<dbReference type="InterPro" id="IPR000801">
    <property type="entry name" value="Esterase-like"/>
</dbReference>
<reference evidence="1" key="1">
    <citation type="submission" date="2022-10" db="EMBL/GenBank/DDBJ databases">
        <title>Catenovulum adriacola sp. nov. isolated in the Harbour of Susak.</title>
        <authorList>
            <person name="Schoch T."/>
            <person name="Reich S.J."/>
            <person name="Stoeferle S."/>
            <person name="Flaiz M."/>
            <person name="Kazda M."/>
            <person name="Riedel C.U."/>
            <person name="Duerre P."/>
        </authorList>
    </citation>
    <scope>NUCLEOTIDE SEQUENCE</scope>
    <source>
        <strain evidence="1">TS8</strain>
        <plasmid evidence="1">pCadTS8_2</plasmid>
    </source>
</reference>
<evidence type="ECO:0000313" key="2">
    <source>
        <dbReference type="Proteomes" id="UP001163726"/>
    </source>
</evidence>
<dbReference type="EMBL" id="CP109967">
    <property type="protein sequence ID" value="WAJ72305.1"/>
    <property type="molecule type" value="Genomic_DNA"/>
</dbReference>
<dbReference type="Proteomes" id="UP001163726">
    <property type="component" value="Plasmid pCadTS8_2"/>
</dbReference>
<dbReference type="Pfam" id="PF00756">
    <property type="entry name" value="Esterase"/>
    <property type="match status" value="1"/>
</dbReference>
<dbReference type="InterPro" id="IPR029058">
    <property type="entry name" value="AB_hydrolase_fold"/>
</dbReference>
<accession>A0ABY7ARY9</accession>
<keyword evidence="2" id="KW-1185">Reference proteome</keyword>
<dbReference type="Gene3D" id="3.40.50.1820">
    <property type="entry name" value="alpha/beta hydrolase"/>
    <property type="match status" value="1"/>
</dbReference>
<protein>
    <submittedName>
        <fullName evidence="1">Alpha/beta fold hydrolase</fullName>
    </submittedName>
</protein>
<organism evidence="1 2">
    <name type="scientific">Catenovulum adriaticum</name>
    <dbReference type="NCBI Taxonomy" id="2984846"/>
    <lineage>
        <taxon>Bacteria</taxon>
        <taxon>Pseudomonadati</taxon>
        <taxon>Pseudomonadota</taxon>
        <taxon>Gammaproteobacteria</taxon>
        <taxon>Alteromonadales</taxon>
        <taxon>Alteromonadaceae</taxon>
        <taxon>Catenovulum</taxon>
    </lineage>
</organism>
<name>A0ABY7ARY9_9ALTE</name>
<gene>
    <name evidence="1" type="ORF">OLW01_16320</name>
</gene>
<evidence type="ECO:0000313" key="1">
    <source>
        <dbReference type="EMBL" id="WAJ72305.1"/>
    </source>
</evidence>